<evidence type="ECO:0000256" key="3">
    <source>
        <dbReference type="ARBA" id="ARBA00022532"/>
    </source>
</evidence>
<keyword evidence="4 5" id="KW-0808">Transferase</keyword>
<dbReference type="STRING" id="3914.A0A0L9VB06"/>
<dbReference type="PANTHER" id="PTHR11739">
    <property type="entry name" value="CITRATE SYNTHASE"/>
    <property type="match status" value="1"/>
</dbReference>
<dbReference type="PANTHER" id="PTHR11739:SF28">
    <property type="entry name" value="CITRATE SYNTHASE"/>
    <property type="match status" value="1"/>
</dbReference>
<keyword evidence="3" id="KW-0816">Tricarboxylic acid cycle</keyword>
<dbReference type="Gramene" id="KOM52251">
    <property type="protein sequence ID" value="KOM52251"/>
    <property type="gene ID" value="LR48_Vigan09g091000"/>
</dbReference>
<dbReference type="InterPro" id="IPR036969">
    <property type="entry name" value="Citrate_synthase_sf"/>
</dbReference>
<dbReference type="Gene3D" id="1.10.230.10">
    <property type="entry name" value="Cytochrome P450-Terp, domain 2"/>
    <property type="match status" value="1"/>
</dbReference>
<dbReference type="PROSITE" id="PS00480">
    <property type="entry name" value="CITRATE_SYNTHASE"/>
    <property type="match status" value="1"/>
</dbReference>
<dbReference type="InterPro" id="IPR002020">
    <property type="entry name" value="Citrate_synthase"/>
</dbReference>
<dbReference type="Gene3D" id="1.10.580.10">
    <property type="entry name" value="Citrate Synthase, domain 1"/>
    <property type="match status" value="1"/>
</dbReference>
<evidence type="ECO:0000256" key="2">
    <source>
        <dbReference type="ARBA" id="ARBA00010566"/>
    </source>
</evidence>
<dbReference type="FunFam" id="1.10.230.10:FF:000002">
    <property type="entry name" value="Citrate synthase"/>
    <property type="match status" value="1"/>
</dbReference>
<evidence type="ECO:0000313" key="7">
    <source>
        <dbReference type="Proteomes" id="UP000053144"/>
    </source>
</evidence>
<comment type="pathway">
    <text evidence="1">Carbohydrate metabolism.</text>
</comment>
<evidence type="ECO:0000313" key="6">
    <source>
        <dbReference type="EMBL" id="KOM52251.1"/>
    </source>
</evidence>
<dbReference type="Pfam" id="PF00285">
    <property type="entry name" value="Citrate_synt"/>
    <property type="match status" value="1"/>
</dbReference>
<dbReference type="PRINTS" id="PR00143">
    <property type="entry name" value="CITRTSNTHASE"/>
</dbReference>
<evidence type="ECO:0000256" key="4">
    <source>
        <dbReference type="ARBA" id="ARBA00022679"/>
    </source>
</evidence>
<evidence type="ECO:0000256" key="5">
    <source>
        <dbReference type="RuleBase" id="RU000441"/>
    </source>
</evidence>
<dbReference type="SUPFAM" id="SSF48256">
    <property type="entry name" value="Citrate synthase"/>
    <property type="match status" value="1"/>
</dbReference>
<dbReference type="GO" id="GO:0006099">
    <property type="term" value="P:tricarboxylic acid cycle"/>
    <property type="evidence" value="ECO:0007669"/>
    <property type="project" value="UniProtKB-KW"/>
</dbReference>
<sequence length="488" mass="53603">MSTASEHTARNRLATLAAHLFPSDAAATAAIQPLHLSAASGASPPGNLKGTLTVVDERTGKKYQIEVSSEGTVRASDFKKISTGKNDKGLKLYDPGYLNTAPVISRISYIDGDAGILRYRGFPIEELAEKSTFTEVSYLIMYGNLPSESQLAAWEFNISQHSAVPQGVLDIIQAMPHDAHPMGMLVNAMSALSVYHPDANPALKITTIAAAINLRLTGRPPVLPSNERSYTENFLYMLDSFGNRSYKPNPRLTRALDIIFILHAEHEMNCSTSAVRHLSSSGVDVYTAVAGAIGALYGPLHGGANEAVLKMLSEIGTVENIPAFIEGVKARKRKLSGFGHRVYKNYDPRAKVLRKLTEEVFSIVGRDPLIEIAVALEKIALSDEYFIKRKLYPNVDFYSGLIYRAMGFQPEFFTILFAIPRMAGYLAHWRESLDDPDTKIMRPQQVYVGEWLRHYTPINQRTVSGNTDKLGQLAVSNASKRRLAGSGA</sequence>
<comment type="similarity">
    <text evidence="2 5">Belongs to the citrate synthase family.</text>
</comment>
<dbReference type="AlphaFoldDB" id="A0A0L9VB06"/>
<dbReference type="EMBL" id="CM003379">
    <property type="protein sequence ID" value="KOM52251.1"/>
    <property type="molecule type" value="Genomic_DNA"/>
</dbReference>
<proteinExistence type="inferred from homology"/>
<organism evidence="6 7">
    <name type="scientific">Phaseolus angularis</name>
    <name type="common">Azuki bean</name>
    <name type="synonym">Vigna angularis</name>
    <dbReference type="NCBI Taxonomy" id="3914"/>
    <lineage>
        <taxon>Eukaryota</taxon>
        <taxon>Viridiplantae</taxon>
        <taxon>Streptophyta</taxon>
        <taxon>Embryophyta</taxon>
        <taxon>Tracheophyta</taxon>
        <taxon>Spermatophyta</taxon>
        <taxon>Magnoliopsida</taxon>
        <taxon>eudicotyledons</taxon>
        <taxon>Gunneridae</taxon>
        <taxon>Pentapetalae</taxon>
        <taxon>rosids</taxon>
        <taxon>fabids</taxon>
        <taxon>Fabales</taxon>
        <taxon>Fabaceae</taxon>
        <taxon>Papilionoideae</taxon>
        <taxon>50 kb inversion clade</taxon>
        <taxon>NPAAA clade</taxon>
        <taxon>indigoferoid/millettioid clade</taxon>
        <taxon>Phaseoleae</taxon>
        <taxon>Vigna</taxon>
    </lineage>
</organism>
<dbReference type="GO" id="GO:0046912">
    <property type="term" value="F:acyltransferase activity, acyl groups converted into alkyl on transfer"/>
    <property type="evidence" value="ECO:0007669"/>
    <property type="project" value="InterPro"/>
</dbReference>
<gene>
    <name evidence="6" type="ORF">LR48_Vigan09g091000</name>
</gene>
<accession>A0A0L9VB06</accession>
<dbReference type="InterPro" id="IPR016142">
    <property type="entry name" value="Citrate_synth-like_lrg_a-sub"/>
</dbReference>
<dbReference type="InterPro" id="IPR019810">
    <property type="entry name" value="Citrate_synthase_AS"/>
</dbReference>
<dbReference type="OMA" id="WVAHWNE"/>
<evidence type="ECO:0000256" key="1">
    <source>
        <dbReference type="ARBA" id="ARBA00005007"/>
    </source>
</evidence>
<protein>
    <recommendedName>
        <fullName evidence="5">Citrate synthase</fullName>
    </recommendedName>
</protein>
<reference evidence="7" key="1">
    <citation type="journal article" date="2015" name="Proc. Natl. Acad. Sci. U.S.A.">
        <title>Genome sequencing of adzuki bean (Vigna angularis) provides insight into high starch and low fat accumulation and domestication.</title>
        <authorList>
            <person name="Yang K."/>
            <person name="Tian Z."/>
            <person name="Chen C."/>
            <person name="Luo L."/>
            <person name="Zhao B."/>
            <person name="Wang Z."/>
            <person name="Yu L."/>
            <person name="Li Y."/>
            <person name="Sun Y."/>
            <person name="Li W."/>
            <person name="Chen Y."/>
            <person name="Li Y."/>
            <person name="Zhang Y."/>
            <person name="Ai D."/>
            <person name="Zhao J."/>
            <person name="Shang C."/>
            <person name="Ma Y."/>
            <person name="Wu B."/>
            <person name="Wang M."/>
            <person name="Gao L."/>
            <person name="Sun D."/>
            <person name="Zhang P."/>
            <person name="Guo F."/>
            <person name="Wang W."/>
            <person name="Li Y."/>
            <person name="Wang J."/>
            <person name="Varshney R.K."/>
            <person name="Wang J."/>
            <person name="Ling H.Q."/>
            <person name="Wan P."/>
        </authorList>
    </citation>
    <scope>NUCLEOTIDE SEQUENCE</scope>
    <source>
        <strain evidence="7">cv. Jingnong 6</strain>
    </source>
</reference>
<name>A0A0L9VB06_PHAAN</name>
<dbReference type="InterPro" id="IPR016143">
    <property type="entry name" value="Citrate_synth-like_sm_a-sub"/>
</dbReference>
<dbReference type="GO" id="GO:0005975">
    <property type="term" value="P:carbohydrate metabolic process"/>
    <property type="evidence" value="ECO:0007669"/>
    <property type="project" value="TreeGrafter"/>
</dbReference>
<dbReference type="GO" id="GO:0005759">
    <property type="term" value="C:mitochondrial matrix"/>
    <property type="evidence" value="ECO:0007669"/>
    <property type="project" value="TreeGrafter"/>
</dbReference>
<dbReference type="Proteomes" id="UP000053144">
    <property type="component" value="Chromosome 9"/>
</dbReference>